<dbReference type="EMBL" id="SSTE01020050">
    <property type="protein sequence ID" value="KAA0035369.1"/>
    <property type="molecule type" value="Genomic_DNA"/>
</dbReference>
<organism evidence="2 3">
    <name type="scientific">Cucumis melo var. makuwa</name>
    <name type="common">Oriental melon</name>
    <dbReference type="NCBI Taxonomy" id="1194695"/>
    <lineage>
        <taxon>Eukaryota</taxon>
        <taxon>Viridiplantae</taxon>
        <taxon>Streptophyta</taxon>
        <taxon>Embryophyta</taxon>
        <taxon>Tracheophyta</taxon>
        <taxon>Spermatophyta</taxon>
        <taxon>Magnoliopsida</taxon>
        <taxon>eudicotyledons</taxon>
        <taxon>Gunneridae</taxon>
        <taxon>Pentapetalae</taxon>
        <taxon>rosids</taxon>
        <taxon>fabids</taxon>
        <taxon>Cucurbitales</taxon>
        <taxon>Cucurbitaceae</taxon>
        <taxon>Benincaseae</taxon>
        <taxon>Cucumis</taxon>
    </lineage>
</organism>
<name>A0A5A7T1X0_CUCMM</name>
<feature type="compositionally biased region" description="Polar residues" evidence="1">
    <location>
        <begin position="139"/>
        <end position="151"/>
    </location>
</feature>
<accession>A0A5A7T1X0</accession>
<reference evidence="2 3" key="1">
    <citation type="submission" date="2019-08" db="EMBL/GenBank/DDBJ databases">
        <title>Draft genome sequences of two oriental melons (Cucumis melo L. var makuwa).</title>
        <authorList>
            <person name="Kwon S.-Y."/>
        </authorList>
    </citation>
    <scope>NUCLEOTIDE SEQUENCE [LARGE SCALE GENOMIC DNA]</scope>
    <source>
        <strain evidence="3">cv. SW 3</strain>
        <tissue evidence="2">Leaf</tissue>
    </source>
</reference>
<sequence>MQVEMTVAKYEKRFTELVKYGLMMVAKEKDRCRRFERGLKQEIRTLMMRSVAWCKFSELVEATLRVVKELMKKAREKSKNQGSGENNKMKISYIGSFWSGTFKPHYGECDRKHTGRFREEWLSVSIEGKMGHEKPKQGVKQQGVVSTQCNN</sequence>
<gene>
    <name evidence="2" type="ORF">E6C27_scaffold597G00050</name>
</gene>
<feature type="region of interest" description="Disordered" evidence="1">
    <location>
        <begin position="132"/>
        <end position="151"/>
    </location>
</feature>
<dbReference type="Proteomes" id="UP000321393">
    <property type="component" value="Unassembled WGS sequence"/>
</dbReference>
<dbReference type="AlphaFoldDB" id="A0A5A7T1X0"/>
<proteinExistence type="predicted"/>
<evidence type="ECO:0000313" key="2">
    <source>
        <dbReference type="EMBL" id="KAA0035369.1"/>
    </source>
</evidence>
<comment type="caution">
    <text evidence="2">The sequence shown here is derived from an EMBL/GenBank/DDBJ whole genome shotgun (WGS) entry which is preliminary data.</text>
</comment>
<protein>
    <submittedName>
        <fullName evidence="2">Zf-CCHC domain-containing protein</fullName>
    </submittedName>
</protein>
<evidence type="ECO:0000313" key="3">
    <source>
        <dbReference type="Proteomes" id="UP000321393"/>
    </source>
</evidence>
<evidence type="ECO:0000256" key="1">
    <source>
        <dbReference type="SAM" id="MobiDB-lite"/>
    </source>
</evidence>